<gene>
    <name evidence="4" type="ORF">KDA82_29525</name>
</gene>
<dbReference type="AlphaFoldDB" id="A0A8T4J490"/>
<dbReference type="PANTHER" id="PTHR43377:SF1">
    <property type="entry name" value="BILIVERDIN REDUCTASE A"/>
    <property type="match status" value="1"/>
</dbReference>
<protein>
    <submittedName>
        <fullName evidence="4">Gfo/Idh/MocA family oxidoreductase</fullName>
    </submittedName>
</protein>
<dbReference type="SUPFAM" id="SSF51735">
    <property type="entry name" value="NAD(P)-binding Rossmann-fold domains"/>
    <property type="match status" value="1"/>
</dbReference>
<evidence type="ECO:0000313" key="5">
    <source>
        <dbReference type="Proteomes" id="UP000675554"/>
    </source>
</evidence>
<dbReference type="Gene3D" id="3.40.50.720">
    <property type="entry name" value="NAD(P)-binding Rossmann-like Domain"/>
    <property type="match status" value="1"/>
</dbReference>
<keyword evidence="5" id="KW-1185">Reference proteome</keyword>
<dbReference type="Pfam" id="PF22725">
    <property type="entry name" value="GFO_IDH_MocA_C3"/>
    <property type="match status" value="1"/>
</dbReference>
<name>A0A8T4J490_9ACTN</name>
<dbReference type="Proteomes" id="UP000675554">
    <property type="component" value="Unassembled WGS sequence"/>
</dbReference>
<evidence type="ECO:0000313" key="4">
    <source>
        <dbReference type="EMBL" id="MBR7677067.1"/>
    </source>
</evidence>
<dbReference type="InterPro" id="IPR055170">
    <property type="entry name" value="GFO_IDH_MocA-like_dom"/>
</dbReference>
<feature type="region of interest" description="Disordered" evidence="1">
    <location>
        <begin position="360"/>
        <end position="381"/>
    </location>
</feature>
<dbReference type="SUPFAM" id="SSF55347">
    <property type="entry name" value="Glyceraldehyde-3-phosphate dehydrogenase-like, C-terminal domain"/>
    <property type="match status" value="1"/>
</dbReference>
<evidence type="ECO:0000256" key="1">
    <source>
        <dbReference type="SAM" id="MobiDB-lite"/>
    </source>
</evidence>
<dbReference type="InterPro" id="IPR051450">
    <property type="entry name" value="Gfo/Idh/MocA_Oxidoreductases"/>
</dbReference>
<reference evidence="4" key="1">
    <citation type="submission" date="2021-04" db="EMBL/GenBank/DDBJ databases">
        <title>Sequencing of actinobacteria type strains.</title>
        <authorList>
            <person name="Nguyen G.-S."/>
            <person name="Wentzel A."/>
        </authorList>
    </citation>
    <scope>NUCLEOTIDE SEQUENCE</scope>
    <source>
        <strain evidence="4">DSM 42095</strain>
    </source>
</reference>
<dbReference type="Gene3D" id="3.30.360.10">
    <property type="entry name" value="Dihydrodipicolinate Reductase, domain 2"/>
    <property type="match status" value="1"/>
</dbReference>
<evidence type="ECO:0000259" key="2">
    <source>
        <dbReference type="Pfam" id="PF01408"/>
    </source>
</evidence>
<feature type="domain" description="GFO/IDH/MocA-like oxidoreductase" evidence="3">
    <location>
        <begin position="129"/>
        <end position="238"/>
    </location>
</feature>
<dbReference type="Pfam" id="PF01408">
    <property type="entry name" value="GFO_IDH_MocA"/>
    <property type="match status" value="1"/>
</dbReference>
<organism evidence="4 5">
    <name type="scientific">Streptomyces daliensis</name>
    <dbReference type="NCBI Taxonomy" id="299421"/>
    <lineage>
        <taxon>Bacteria</taxon>
        <taxon>Bacillati</taxon>
        <taxon>Actinomycetota</taxon>
        <taxon>Actinomycetes</taxon>
        <taxon>Kitasatosporales</taxon>
        <taxon>Streptomycetaceae</taxon>
        <taxon>Streptomyces</taxon>
    </lineage>
</organism>
<dbReference type="PANTHER" id="PTHR43377">
    <property type="entry name" value="BILIVERDIN REDUCTASE A"/>
    <property type="match status" value="1"/>
</dbReference>
<accession>A0A8T4J490</accession>
<dbReference type="InterPro" id="IPR036291">
    <property type="entry name" value="NAD(P)-bd_dom_sf"/>
</dbReference>
<proteinExistence type="predicted"/>
<feature type="domain" description="Gfo/Idh/MocA-like oxidoreductase N-terminal" evidence="2">
    <location>
        <begin position="7"/>
        <end position="120"/>
    </location>
</feature>
<dbReference type="InterPro" id="IPR000683">
    <property type="entry name" value="Gfo/Idh/MocA-like_OxRdtase_N"/>
</dbReference>
<evidence type="ECO:0000259" key="3">
    <source>
        <dbReference type="Pfam" id="PF22725"/>
    </source>
</evidence>
<dbReference type="GO" id="GO:0000166">
    <property type="term" value="F:nucleotide binding"/>
    <property type="evidence" value="ECO:0007669"/>
    <property type="project" value="InterPro"/>
</dbReference>
<sequence length="381" mass="40072">MTRQALRAGLVGLGAMGRNHARVLAGLDGVELIGAVDPAGDPSGSLHGAPVLEGLAQLLALRPDYVVVACPTAHHEEVGLQLAANGVCALIEKPLAHSVAAAERLVDAFEARGLVAGVGHIERFNPALQQLRARLEAGELGEVYQVVTRRQGPFPHRIADVGVVKDLATHDIDLTSWITGRSYASLSARTLSKSGRPHEDMVAVVGELDDGTMVSHLVNWLSPLKERFTAVTGERGCFVADTLTADLSFHANGAVTTEWEALRAFRGVAEGDMIRYAFPKREPLAVEHERFRDAVVGEDSGIVTAREGLRTVRVSTAVLESARLGLVLPGHAGADGFDGTGASGASGAMADWEAWDPEAEARAVGLGGRHDGAADAEDPVP</sequence>
<comment type="caution">
    <text evidence="4">The sequence shown here is derived from an EMBL/GenBank/DDBJ whole genome shotgun (WGS) entry which is preliminary data.</text>
</comment>
<dbReference type="EMBL" id="JAGSMN010000819">
    <property type="protein sequence ID" value="MBR7677067.1"/>
    <property type="molecule type" value="Genomic_DNA"/>
</dbReference>